<accession>A0A379DE35</accession>
<evidence type="ECO:0000313" key="1">
    <source>
        <dbReference type="EMBL" id="SUB75805.1"/>
    </source>
</evidence>
<dbReference type="PANTHER" id="PTHR37417:SF3">
    <property type="entry name" value="MYOSIN-CROSSREACTIVE PROTEIN"/>
    <property type="match status" value="1"/>
</dbReference>
<dbReference type="InterPro" id="IPR036188">
    <property type="entry name" value="FAD/NAD-bd_sf"/>
</dbReference>
<dbReference type="InterPro" id="IPR010354">
    <property type="entry name" value="Oleate_hydratase"/>
</dbReference>
<dbReference type="GO" id="GO:0006631">
    <property type="term" value="P:fatty acid metabolic process"/>
    <property type="evidence" value="ECO:0007669"/>
    <property type="project" value="InterPro"/>
</dbReference>
<dbReference type="Proteomes" id="UP000254777">
    <property type="component" value="Unassembled WGS sequence"/>
</dbReference>
<dbReference type="GO" id="GO:0071949">
    <property type="term" value="F:FAD binding"/>
    <property type="evidence" value="ECO:0007669"/>
    <property type="project" value="InterPro"/>
</dbReference>
<evidence type="ECO:0000313" key="2">
    <source>
        <dbReference type="Proteomes" id="UP000254777"/>
    </source>
</evidence>
<keyword evidence="1" id="KW-0456">Lyase</keyword>
<organism evidence="1 2">
    <name type="scientific">Peptoniphilus indolicus</name>
    <dbReference type="NCBI Taxonomy" id="33030"/>
    <lineage>
        <taxon>Bacteria</taxon>
        <taxon>Bacillati</taxon>
        <taxon>Bacillota</taxon>
        <taxon>Tissierellia</taxon>
        <taxon>Tissierellales</taxon>
        <taxon>Peptoniphilaceae</taxon>
        <taxon>Peptoniphilus</taxon>
    </lineage>
</organism>
<reference evidence="1 2" key="1">
    <citation type="submission" date="2018-06" db="EMBL/GenBank/DDBJ databases">
        <authorList>
            <consortium name="Pathogen Informatics"/>
            <person name="Doyle S."/>
        </authorList>
    </citation>
    <scope>NUCLEOTIDE SEQUENCE [LARGE SCALE GENOMIC DNA]</scope>
    <source>
        <strain evidence="1 2">NCTC11088</strain>
    </source>
</reference>
<dbReference type="AlphaFoldDB" id="A0A379DE35"/>
<dbReference type="Gene3D" id="3.30.9.80">
    <property type="match status" value="1"/>
</dbReference>
<dbReference type="Pfam" id="PF06100">
    <property type="entry name" value="MCRA"/>
    <property type="match status" value="1"/>
</dbReference>
<dbReference type="EMBL" id="UGTH01000001">
    <property type="protein sequence ID" value="SUB75805.1"/>
    <property type="molecule type" value="Genomic_DNA"/>
</dbReference>
<proteinExistence type="predicted"/>
<dbReference type="GO" id="GO:0050151">
    <property type="term" value="F:oleate hydratase activity"/>
    <property type="evidence" value="ECO:0007669"/>
    <property type="project" value="UniProtKB-EC"/>
</dbReference>
<dbReference type="Gene3D" id="3.50.50.60">
    <property type="entry name" value="FAD/NAD(P)-binding domain"/>
    <property type="match status" value="1"/>
</dbReference>
<name>A0A379DE35_9FIRM</name>
<sequence length="103" mass="11882">MDCLQTKTEIIYKKKMRDCTGNEITKEWLYHIGVPIEKIDEIAQTCTAVPVMMPFITSYFMPRKFGDRPYVVPKDGVNFAFIGQFAETPDNPGRDTIFTTEYS</sequence>
<dbReference type="EC" id="4.2.1.53" evidence="1"/>
<dbReference type="PANTHER" id="PTHR37417">
    <property type="entry name" value="67 KDA MYOSIN-CROSS-REACTIVE ANTIGEN FAMILY PROTEIN (AFU_ORTHOLOGUE AFUA_5G09970)"/>
    <property type="match status" value="1"/>
</dbReference>
<protein>
    <submittedName>
        <fullName evidence="1">Oleate hydratase</fullName>
        <ecNumber evidence="1">4.2.1.53</ecNumber>
    </submittedName>
</protein>
<gene>
    <name evidence="1" type="primary">sph</name>
    <name evidence="1" type="ORF">NCTC11088_01608</name>
</gene>